<proteinExistence type="predicted"/>
<dbReference type="GO" id="GO:0006210">
    <property type="term" value="P:thymine catabolic process"/>
    <property type="evidence" value="ECO:0007669"/>
    <property type="project" value="TreeGrafter"/>
</dbReference>
<dbReference type="PROSITE" id="PS00070">
    <property type="entry name" value="ALDEHYDE_DEHYDR_CYS"/>
    <property type="match status" value="1"/>
</dbReference>
<gene>
    <name evidence="5" type="primary">nmdA</name>
</gene>
<feature type="domain" description="Aldehyde dehydrogenase" evidence="4">
    <location>
        <begin position="15"/>
        <end position="477"/>
    </location>
</feature>
<dbReference type="InterPro" id="IPR016162">
    <property type="entry name" value="Ald_DH_N"/>
</dbReference>
<dbReference type="InterPro" id="IPR016160">
    <property type="entry name" value="Ald_DH_CS_CYS"/>
</dbReference>
<reference evidence="5" key="1">
    <citation type="journal article" date="2017" name="Angew. Chem. Int. Ed. Engl.">
        <title>Characterization of Giant Modular PKSs Provides Insight into Genetic Mechanism for Structural Diversification of Aminopolyol Polyketides.</title>
        <authorList>
            <person name="Zhang L."/>
            <person name="Hashimoto T."/>
            <person name="Qin B."/>
            <person name="Hashimoto J."/>
            <person name="Kozone I."/>
            <person name="Kawahara I."/>
            <person name="Okada M."/>
            <person name="Awakawa T."/>
            <person name="Ito T."/>
            <person name="Asakawa Y."/>
            <person name="Ueki M."/>
            <person name="Takahashi S."/>
            <person name="Osada H."/>
            <person name="Wakimoto T."/>
            <person name="Ikeda H."/>
            <person name="Shin-ya K."/>
            <person name="Abe I."/>
        </authorList>
    </citation>
    <scope>NUCLEOTIDE SEQUENCE</scope>
    <source>
        <strain evidence="5">RK95-74</strain>
    </source>
</reference>
<dbReference type="InterPro" id="IPR010061">
    <property type="entry name" value="MeMal-semiAld_DH"/>
</dbReference>
<dbReference type="InterPro" id="IPR016161">
    <property type="entry name" value="Ald_DH/histidinol_DH"/>
</dbReference>
<sequence length="498" mass="52824">MKTVNHWIGGKSVEGTSGTYGPVFNPATGAQDTRVALASVEEVDAAVASAKEAYRSWGTVSLSKRSAILYKYRELLDAHRDEIAELITAEHGKVHSDALGEVARGLEIVELACGIAEKLKGELSTQVSTGVDVSSIRQPLGVVAGITPFNFPAMVPMWMFPVAIACGNTFVLKPSEKDPSASHRLAELAVEAGLPEGVLNVVNGDKVAVDRLLEHPDIAAVSFVGSTPIAKYIQSKAVEHGKRVQALGGAKNHMLVLPDADLDFAADNAINAAYGSAGERCMAVSVVVAVGDIGDDLVKKIADRAAKLRIGPGNDPSSEMGPLITKEHRDKVAGYVRGAAAQGAEVVVDGTGYTVEGHENGFFIGVSLLDKVPATADAYRDEIFGPVLCVVRAETYDEAIELINSSKWGNGTAIFTRDGGAARRFQLEVEAGMVGVNVPIPVPVGYHSFGGWKDSLFGDQHIYGNDGVHFYTRGKVVTTRWPEPSEEVGINLGFPKNH</sequence>
<protein>
    <recommendedName>
        <fullName evidence="1">methylmalonate-semialdehyde dehydrogenase (CoA acylating)</fullName>
        <ecNumber evidence="1">1.2.1.27</ecNumber>
    </recommendedName>
</protein>
<dbReference type="PANTHER" id="PTHR43866">
    <property type="entry name" value="MALONATE-SEMIALDEHYDE DEHYDROGENASE"/>
    <property type="match status" value="1"/>
</dbReference>
<evidence type="ECO:0000313" key="5">
    <source>
        <dbReference type="EMBL" id="BAW35598.1"/>
    </source>
</evidence>
<evidence type="ECO:0000256" key="2">
    <source>
        <dbReference type="ARBA" id="ARBA00023002"/>
    </source>
</evidence>
<dbReference type="PANTHER" id="PTHR43866:SF4">
    <property type="entry name" value="MALONATE-SEMIALDEHYDE DEHYDROGENASE"/>
    <property type="match status" value="1"/>
</dbReference>
<dbReference type="Gene3D" id="3.40.309.10">
    <property type="entry name" value="Aldehyde Dehydrogenase, Chain A, domain 2"/>
    <property type="match status" value="1"/>
</dbReference>
<dbReference type="Gene3D" id="3.40.605.10">
    <property type="entry name" value="Aldehyde Dehydrogenase, Chain A, domain 1"/>
    <property type="match status" value="1"/>
</dbReference>
<dbReference type="EC" id="1.2.1.27" evidence="1"/>
<dbReference type="SUPFAM" id="SSF53720">
    <property type="entry name" value="ALDH-like"/>
    <property type="match status" value="1"/>
</dbReference>
<evidence type="ECO:0000256" key="3">
    <source>
        <dbReference type="ARBA" id="ARBA00023027"/>
    </source>
</evidence>
<dbReference type="GO" id="GO:0004491">
    <property type="term" value="F:methylmalonate-semialdehyde dehydrogenase (acylating, NAD) activity"/>
    <property type="evidence" value="ECO:0007669"/>
    <property type="project" value="UniProtKB-EC"/>
</dbReference>
<dbReference type="Pfam" id="PF00171">
    <property type="entry name" value="Aldedh"/>
    <property type="match status" value="1"/>
</dbReference>
<name>A0A1L7P085_9ACTN</name>
<dbReference type="AlphaFoldDB" id="A0A1L7P085"/>
<evidence type="ECO:0000256" key="1">
    <source>
        <dbReference type="ARBA" id="ARBA00013048"/>
    </source>
</evidence>
<keyword evidence="3" id="KW-0520">NAD</keyword>
<keyword evidence="2" id="KW-0560">Oxidoreductase</keyword>
<dbReference type="CDD" id="cd07085">
    <property type="entry name" value="ALDH_F6_MMSDH"/>
    <property type="match status" value="1"/>
</dbReference>
<accession>A0A1L7P085</accession>
<dbReference type="NCBIfam" id="TIGR01722">
    <property type="entry name" value="MMSDH"/>
    <property type="match status" value="1"/>
</dbReference>
<organism evidence="5">
    <name type="scientific">Streptomyces sp. RK95-74</name>
    <dbReference type="NCBI Taxonomy" id="1934390"/>
    <lineage>
        <taxon>Bacteria</taxon>
        <taxon>Bacillati</taxon>
        <taxon>Actinomycetota</taxon>
        <taxon>Actinomycetes</taxon>
        <taxon>Kitasatosporales</taxon>
        <taxon>Streptomycetaceae</taxon>
        <taxon>Streptomyces</taxon>
    </lineage>
</organism>
<evidence type="ECO:0000259" key="4">
    <source>
        <dbReference type="Pfam" id="PF00171"/>
    </source>
</evidence>
<dbReference type="GO" id="GO:0006574">
    <property type="term" value="P:L-valine catabolic process"/>
    <property type="evidence" value="ECO:0007669"/>
    <property type="project" value="TreeGrafter"/>
</dbReference>
<dbReference type="EMBL" id="LC208004">
    <property type="protein sequence ID" value="BAW35598.1"/>
    <property type="molecule type" value="Genomic_DNA"/>
</dbReference>
<dbReference type="FunFam" id="3.40.605.10:FF:000003">
    <property type="entry name" value="Methylmalonate-semialdehyde dehydrogenase [acylating]"/>
    <property type="match status" value="1"/>
</dbReference>
<dbReference type="InterPro" id="IPR016163">
    <property type="entry name" value="Ald_DH_C"/>
</dbReference>
<dbReference type="FunFam" id="3.40.309.10:FF:000002">
    <property type="entry name" value="Methylmalonate-semialdehyde dehydrogenase (Acylating)"/>
    <property type="match status" value="1"/>
</dbReference>
<dbReference type="InterPro" id="IPR015590">
    <property type="entry name" value="Aldehyde_DH_dom"/>
</dbReference>